<keyword evidence="1" id="KW-0813">Transport</keyword>
<dbReference type="InterPro" id="IPR052371">
    <property type="entry name" value="BFD-associated_ferredoxin"/>
</dbReference>
<evidence type="ECO:0000256" key="3">
    <source>
        <dbReference type="ARBA" id="ARBA00022723"/>
    </source>
</evidence>
<evidence type="ECO:0000256" key="6">
    <source>
        <dbReference type="ARBA" id="ARBA00023014"/>
    </source>
</evidence>
<feature type="domain" description="BFD-like [2Fe-2S]-binding" evidence="9">
    <location>
        <begin position="2"/>
        <end position="48"/>
    </location>
</feature>
<proteinExistence type="inferred from homology"/>
<evidence type="ECO:0000256" key="4">
    <source>
        <dbReference type="ARBA" id="ARBA00022982"/>
    </source>
</evidence>
<keyword evidence="3" id="KW-0479">Metal-binding</keyword>
<dbReference type="OrthoDB" id="9815350at2"/>
<evidence type="ECO:0000256" key="5">
    <source>
        <dbReference type="ARBA" id="ARBA00023004"/>
    </source>
</evidence>
<evidence type="ECO:0000313" key="10">
    <source>
        <dbReference type="EMBL" id="APR04513.1"/>
    </source>
</evidence>
<dbReference type="PANTHER" id="PTHR37424:SF1">
    <property type="entry name" value="BACTERIOFERRITIN-ASSOCIATED FERREDOXIN"/>
    <property type="match status" value="1"/>
</dbReference>
<keyword evidence="11" id="KW-1185">Reference proteome</keyword>
<dbReference type="Proteomes" id="UP000185739">
    <property type="component" value="Chromosome"/>
</dbReference>
<dbReference type="KEGG" id="tcl:Tchl_1655"/>
<evidence type="ECO:0000313" key="11">
    <source>
        <dbReference type="Proteomes" id="UP000185739"/>
    </source>
</evidence>
<dbReference type="EMBL" id="CP018839">
    <property type="protein sequence ID" value="APR04513.1"/>
    <property type="molecule type" value="Genomic_DNA"/>
</dbReference>
<evidence type="ECO:0000259" key="9">
    <source>
        <dbReference type="Pfam" id="PF04324"/>
    </source>
</evidence>
<sequence length="79" mass="8293">MYVCVCNAVTERQIDQAVRAGATSLRHLRHQLGVSADCGRCARCAQDCLRVALCESPRPAPAAPPAHAGSSLSFALEAS</sequence>
<comment type="similarity">
    <text evidence="8">Belongs to the Bfd family.</text>
</comment>
<keyword evidence="4" id="KW-0249">Electron transport</keyword>
<dbReference type="AlphaFoldDB" id="A0A1H5WRG3"/>
<gene>
    <name evidence="10" type="ORF">Tchl_1655</name>
</gene>
<dbReference type="GO" id="GO:0046872">
    <property type="term" value="F:metal ion binding"/>
    <property type="evidence" value="ECO:0007669"/>
    <property type="project" value="UniProtKB-KW"/>
</dbReference>
<dbReference type="Gene3D" id="1.10.10.1100">
    <property type="entry name" value="BFD-like [2Fe-2S]-binding domain"/>
    <property type="match status" value="1"/>
</dbReference>
<dbReference type="STRING" id="96773.Tchl_1655"/>
<reference evidence="10 11" key="1">
    <citation type="submission" date="2016-12" db="EMBL/GenBank/DDBJ databases">
        <title>Complete genome sequence of Thauera chlorobenzoica, a Betaproteobacterium degrading haloaromatics anaerobically to CO2 and halides.</title>
        <authorList>
            <person name="Goris T."/>
            <person name="Mergelsberg M."/>
            <person name="Boll M."/>
        </authorList>
    </citation>
    <scope>NUCLEOTIDE SEQUENCE [LARGE SCALE GENOMIC DNA]</scope>
    <source>
        <strain evidence="10 11">3CB1</strain>
    </source>
</reference>
<evidence type="ECO:0000256" key="7">
    <source>
        <dbReference type="ARBA" id="ARBA00039386"/>
    </source>
</evidence>
<dbReference type="InterPro" id="IPR007419">
    <property type="entry name" value="BFD-like_2Fe2S-bd_dom"/>
</dbReference>
<keyword evidence="2" id="KW-0001">2Fe-2S</keyword>
<dbReference type="GO" id="GO:0051537">
    <property type="term" value="F:2 iron, 2 sulfur cluster binding"/>
    <property type="evidence" value="ECO:0007669"/>
    <property type="project" value="UniProtKB-KW"/>
</dbReference>
<dbReference type="RefSeq" id="WP_075147986.1">
    <property type="nucleotide sequence ID" value="NZ_CP018839.1"/>
</dbReference>
<evidence type="ECO:0000256" key="8">
    <source>
        <dbReference type="ARBA" id="ARBA00046332"/>
    </source>
</evidence>
<organism evidence="10 11">
    <name type="scientific">Thauera chlorobenzoica</name>
    <dbReference type="NCBI Taxonomy" id="96773"/>
    <lineage>
        <taxon>Bacteria</taxon>
        <taxon>Pseudomonadati</taxon>
        <taxon>Pseudomonadota</taxon>
        <taxon>Betaproteobacteria</taxon>
        <taxon>Rhodocyclales</taxon>
        <taxon>Zoogloeaceae</taxon>
        <taxon>Thauera</taxon>
    </lineage>
</organism>
<dbReference type="Pfam" id="PF04324">
    <property type="entry name" value="Fer2_BFD"/>
    <property type="match status" value="1"/>
</dbReference>
<accession>A0A1H5WRG3</accession>
<evidence type="ECO:0000256" key="1">
    <source>
        <dbReference type="ARBA" id="ARBA00022448"/>
    </source>
</evidence>
<dbReference type="InterPro" id="IPR041854">
    <property type="entry name" value="BFD-like_2Fe2S-bd_dom_sf"/>
</dbReference>
<name>A0A1H5WRG3_9RHOO</name>
<dbReference type="PANTHER" id="PTHR37424">
    <property type="entry name" value="BACTERIOFERRITIN-ASSOCIATED FERREDOXIN"/>
    <property type="match status" value="1"/>
</dbReference>
<evidence type="ECO:0000256" key="2">
    <source>
        <dbReference type="ARBA" id="ARBA00022714"/>
    </source>
</evidence>
<keyword evidence="6" id="KW-0411">Iron-sulfur</keyword>
<protein>
    <recommendedName>
        <fullName evidence="7">Bacterioferritin-associated ferredoxin</fullName>
    </recommendedName>
</protein>
<keyword evidence="5" id="KW-0408">Iron</keyword>